<dbReference type="EMBL" id="BAAAFZ010000028">
    <property type="protein sequence ID" value="GAA0584186.1"/>
    <property type="molecule type" value="Genomic_DNA"/>
</dbReference>
<reference evidence="2 3" key="1">
    <citation type="journal article" date="2019" name="Int. J. Syst. Evol. Microbiol.">
        <title>The Global Catalogue of Microorganisms (GCM) 10K type strain sequencing project: providing services to taxonomists for standard genome sequencing and annotation.</title>
        <authorList>
            <consortium name="The Broad Institute Genomics Platform"/>
            <consortium name="The Broad Institute Genome Sequencing Center for Infectious Disease"/>
            <person name="Wu L."/>
            <person name="Ma J."/>
        </authorList>
    </citation>
    <scope>NUCLEOTIDE SEQUENCE [LARGE SCALE GENOMIC DNA]</scope>
    <source>
        <strain evidence="2 3">JCM 9933</strain>
    </source>
</reference>
<comment type="caution">
    <text evidence="2">The sequence shown here is derived from an EMBL/GenBank/DDBJ whole genome shotgun (WGS) entry which is preliminary data.</text>
</comment>
<accession>A0ABN1F7F8</accession>
<evidence type="ECO:0000256" key="1">
    <source>
        <dbReference type="SAM" id="MobiDB-lite"/>
    </source>
</evidence>
<gene>
    <name evidence="2" type="ORF">GCM10009416_23260</name>
</gene>
<dbReference type="SUPFAM" id="SSF141371">
    <property type="entry name" value="PilZ domain-like"/>
    <property type="match status" value="1"/>
</dbReference>
<keyword evidence="3" id="KW-1185">Reference proteome</keyword>
<name>A0ABN1F7F8_9PROT</name>
<sequence>MHEVVGDEPPVGTGADGAAADKRGEGRKAVLKRAQVVFNGVAIDCIVENMSTAGARIRFGNPIPLPQVFALRFHDGTAHPALRRWAHGEVAGLEFSGAGPAAEAERRHLTGAVRDAAAAADPSEAIRLLRQVWFFGDEGLRRAAEALDIARARFVAALDPHIERQAAATPPNMAAHRDG</sequence>
<evidence type="ECO:0000313" key="3">
    <source>
        <dbReference type="Proteomes" id="UP001501588"/>
    </source>
</evidence>
<evidence type="ECO:0000313" key="2">
    <source>
        <dbReference type="EMBL" id="GAA0584186.1"/>
    </source>
</evidence>
<organism evidence="2 3">
    <name type="scientific">Craurococcus roseus</name>
    <dbReference type="NCBI Taxonomy" id="77585"/>
    <lineage>
        <taxon>Bacteria</taxon>
        <taxon>Pseudomonadati</taxon>
        <taxon>Pseudomonadota</taxon>
        <taxon>Alphaproteobacteria</taxon>
        <taxon>Acetobacterales</taxon>
        <taxon>Acetobacteraceae</taxon>
        <taxon>Craurococcus</taxon>
    </lineage>
</organism>
<evidence type="ECO:0008006" key="4">
    <source>
        <dbReference type="Google" id="ProtNLM"/>
    </source>
</evidence>
<dbReference type="Proteomes" id="UP001501588">
    <property type="component" value="Unassembled WGS sequence"/>
</dbReference>
<dbReference type="RefSeq" id="WP_343895463.1">
    <property type="nucleotide sequence ID" value="NZ_BAAAFZ010000028.1"/>
</dbReference>
<protein>
    <recommendedName>
        <fullName evidence="4">PilZ domain-containing protein</fullName>
    </recommendedName>
</protein>
<proteinExistence type="predicted"/>
<feature type="region of interest" description="Disordered" evidence="1">
    <location>
        <begin position="1"/>
        <end position="24"/>
    </location>
</feature>